<proteinExistence type="predicted"/>
<gene>
    <name evidence="1" type="ordered locus">Bacsa_0506</name>
</gene>
<accession>F0QZF9</accession>
<keyword evidence="2" id="KW-1185">Reference proteome</keyword>
<dbReference type="RefSeq" id="WP_013616564.1">
    <property type="nucleotide sequence ID" value="NC_015164.1"/>
</dbReference>
<reference evidence="1 2" key="1">
    <citation type="journal article" date="2011" name="Stand. Genomic Sci.">
        <title>Complete genome sequence of Bacteroides salanitronis type strain (BL78).</title>
        <authorList>
            <person name="Gronow S."/>
            <person name="Held B."/>
            <person name="Lucas S."/>
            <person name="Lapidus A."/>
            <person name="Del Rio T.G."/>
            <person name="Nolan M."/>
            <person name="Tice H."/>
            <person name="Deshpande S."/>
            <person name="Cheng J.F."/>
            <person name="Pitluck S."/>
            <person name="Liolios K."/>
            <person name="Pagani I."/>
            <person name="Ivanova N."/>
            <person name="Mavromatis K."/>
            <person name="Pati A."/>
            <person name="Tapia R."/>
            <person name="Han C."/>
            <person name="Goodwin L."/>
            <person name="Chen A."/>
            <person name="Palaniappan K."/>
            <person name="Land M."/>
            <person name="Hauser L."/>
            <person name="Chang Y.J."/>
            <person name="Jeffries C.D."/>
            <person name="Brambilla E.M."/>
            <person name="Rohde M."/>
            <person name="Goker M."/>
            <person name="Detter J.C."/>
            <person name="Woyke T."/>
            <person name="Bristow J."/>
            <person name="Markowitz V."/>
            <person name="Hugenholtz P."/>
            <person name="Kyrpides N.C."/>
            <person name="Klenk H.P."/>
            <person name="Eisen J.A."/>
        </authorList>
    </citation>
    <scope>NUCLEOTIDE SEQUENCE [LARGE SCALE GENOMIC DNA]</scope>
    <source>
        <strain evidence="1 2">DSM 18170</strain>
    </source>
</reference>
<organism evidence="1 2">
    <name type="scientific">Phocaeicola salanitronis (strain DSM 18170 / JCM 13657 / CCUG 60908 / BL78)</name>
    <name type="common">Bacteroides salanitronis</name>
    <dbReference type="NCBI Taxonomy" id="667015"/>
    <lineage>
        <taxon>Bacteria</taxon>
        <taxon>Pseudomonadati</taxon>
        <taxon>Bacteroidota</taxon>
        <taxon>Bacteroidia</taxon>
        <taxon>Bacteroidales</taxon>
        <taxon>Bacteroidaceae</taxon>
        <taxon>Phocaeicola</taxon>
    </lineage>
</organism>
<dbReference type="KEGG" id="bsa:Bacsa_0506"/>
<dbReference type="eggNOG" id="ENOG502Z9AG">
    <property type="taxonomic scope" value="Bacteria"/>
</dbReference>
<evidence type="ECO:0000313" key="2">
    <source>
        <dbReference type="Proteomes" id="UP000007486"/>
    </source>
</evidence>
<protein>
    <submittedName>
        <fullName evidence="1">Uncharacterized protein</fullName>
    </submittedName>
</protein>
<name>F0QZF9_PHOSB</name>
<dbReference type="HOGENOM" id="CLU_090919_0_0_10"/>
<dbReference type="STRING" id="667015.Bacsa_0506"/>
<dbReference type="EMBL" id="CP002530">
    <property type="protein sequence ID" value="ADY35104.1"/>
    <property type="molecule type" value="Genomic_DNA"/>
</dbReference>
<sequence length="256" mass="28677">MVFSLFGGKQHCRHIAAEQDVTEELFALLAEAREIYLHDVVAGGKRYGRFVDDFINSHRYIDCGNVVCRNCHAMNLHIAKVLLTDLAERTRLLFVADTFSFENCMELKRMYDISDPGSPADRDETGFSLNAPPISFGCDLTKEQMTGIVACANTYHLFCVSTVRMEDMEALFACKRGFQIRVNNIRHVAVLFDALLERSYIQAHWQSVLARGGFLLSKDGKRTVSATSLSSALSATRNKMTSVAYGIRKAVSELDE</sequence>
<evidence type="ECO:0000313" key="1">
    <source>
        <dbReference type="EMBL" id="ADY35104.1"/>
    </source>
</evidence>
<dbReference type="AlphaFoldDB" id="F0QZF9"/>
<dbReference type="Proteomes" id="UP000007486">
    <property type="component" value="Chromosome"/>
</dbReference>